<dbReference type="AlphaFoldDB" id="A0A2R5GCI1"/>
<dbReference type="CDD" id="cd00200">
    <property type="entry name" value="WD40"/>
    <property type="match status" value="1"/>
</dbReference>
<dbReference type="InterPro" id="IPR019775">
    <property type="entry name" value="WD40_repeat_CS"/>
</dbReference>
<evidence type="ECO:0000313" key="4">
    <source>
        <dbReference type="EMBL" id="GBG28265.1"/>
    </source>
</evidence>
<sequence length="607" mass="64435">MASFAAAGVNCFAPNPGPERGLSYALNASPDGSKIVYGAGYSVVIRDVEDPQDVQVHIGHRKKVNVAKFSPDGKLVASGDAAGVIRVWSSSNLELKKELPCMGGPIFDLAFDDTGKRMVVCGDARGTNTRVFMWESGSPQGEPGGTSKRVLSVDIRPTKPSRMASSSEDMKVRLHEGPPYKFSGSFEEHTNFVQCVRYSPDGRFLATASNDKSIYILDAETGDKISQLPTEHKGSIYAVSWSADSSMLVSCSGDKTVKLWDIESASCAGTVSLGSKIPDMQVGCVFAGDEVVSLSLSGDLHFIDMSAGKVNRTVQSHSSIPAHLARDWSADTPEVYVGTADGSIFAIHPDGMSERFEGDAGPSDGIVVCEGQLYAVGHDDALHTADVSDGAYKLKASSMPTDFTPVGVSAGPEDASLAVVATHASLYLARDGKRKHSIEFSGYEGLCVAMAPDCSECIVGGTDKAAHIFAINGNKLEDTGVSLSGIQGKCTAVQYSPTGTHIALGDDVKEVTLWDRESRECLIKNKWVFHSSSITSLAFSPSGQFVASGSTDTQVIIWNVDKKMAKTKIHPAHALGVMSVAWLDDETVVSGGGDFCVRKWSPKLPGK</sequence>
<evidence type="ECO:0000313" key="5">
    <source>
        <dbReference type="Proteomes" id="UP000241890"/>
    </source>
</evidence>
<comment type="caution">
    <text evidence="4">The sequence shown here is derived from an EMBL/GenBank/DDBJ whole genome shotgun (WGS) entry which is preliminary data.</text>
</comment>
<dbReference type="InterPro" id="IPR015943">
    <property type="entry name" value="WD40/YVTN_repeat-like_dom_sf"/>
</dbReference>
<dbReference type="GO" id="GO:0051015">
    <property type="term" value="F:actin filament binding"/>
    <property type="evidence" value="ECO:0007669"/>
    <property type="project" value="TreeGrafter"/>
</dbReference>
<name>A0A2R5GCI1_9STRA</name>
<keyword evidence="1 3" id="KW-0853">WD repeat</keyword>
<dbReference type="Gene3D" id="2.130.10.10">
    <property type="entry name" value="YVTN repeat-like/Quinoprotein amine dehydrogenase"/>
    <property type="match status" value="2"/>
</dbReference>
<dbReference type="PROSITE" id="PS50294">
    <property type="entry name" value="WD_REPEATS_REGION"/>
    <property type="match status" value="4"/>
</dbReference>
<dbReference type="PANTHER" id="PTHR19856">
    <property type="entry name" value="WD-REPEATCONTAINING PROTEIN WDR1"/>
    <property type="match status" value="1"/>
</dbReference>
<protein>
    <submittedName>
        <fullName evidence="4">WD repeat-containing protein 1</fullName>
    </submittedName>
</protein>
<organism evidence="4 5">
    <name type="scientific">Hondaea fermentalgiana</name>
    <dbReference type="NCBI Taxonomy" id="2315210"/>
    <lineage>
        <taxon>Eukaryota</taxon>
        <taxon>Sar</taxon>
        <taxon>Stramenopiles</taxon>
        <taxon>Bigyra</taxon>
        <taxon>Labyrinthulomycetes</taxon>
        <taxon>Thraustochytrida</taxon>
        <taxon>Thraustochytriidae</taxon>
        <taxon>Hondaea</taxon>
    </lineage>
</organism>
<dbReference type="PRINTS" id="PR00320">
    <property type="entry name" value="GPROTEINBRPT"/>
</dbReference>
<evidence type="ECO:0000256" key="3">
    <source>
        <dbReference type="PROSITE-ProRule" id="PRU00221"/>
    </source>
</evidence>
<dbReference type="InterPro" id="IPR020472">
    <property type="entry name" value="WD40_PAC1"/>
</dbReference>
<dbReference type="Proteomes" id="UP000241890">
    <property type="component" value="Unassembled WGS sequence"/>
</dbReference>
<feature type="repeat" description="WD" evidence="3">
    <location>
        <begin position="229"/>
        <end position="270"/>
    </location>
</feature>
<dbReference type="InParanoid" id="A0A2R5GCI1"/>
<keyword evidence="2" id="KW-0677">Repeat</keyword>
<keyword evidence="5" id="KW-1185">Reference proteome</keyword>
<gene>
    <name evidence="4" type="ORF">FCC1311_044882</name>
</gene>
<dbReference type="OrthoDB" id="2306at2759"/>
<dbReference type="InterPro" id="IPR001680">
    <property type="entry name" value="WD40_rpt"/>
</dbReference>
<dbReference type="InterPro" id="IPR036322">
    <property type="entry name" value="WD40_repeat_dom_sf"/>
</dbReference>
<dbReference type="GO" id="GO:0030864">
    <property type="term" value="C:cortical actin cytoskeleton"/>
    <property type="evidence" value="ECO:0007669"/>
    <property type="project" value="TreeGrafter"/>
</dbReference>
<dbReference type="SMART" id="SM00320">
    <property type="entry name" value="WD40"/>
    <property type="match status" value="9"/>
</dbReference>
<accession>A0A2R5GCI1</accession>
<dbReference type="PROSITE" id="PS50082">
    <property type="entry name" value="WD_REPEATS_2"/>
    <property type="match status" value="4"/>
</dbReference>
<reference evidence="4 5" key="1">
    <citation type="submission" date="2017-12" db="EMBL/GenBank/DDBJ databases">
        <title>Sequencing, de novo assembly and annotation of complete genome of a new Thraustochytrid species, strain FCC1311.</title>
        <authorList>
            <person name="Sedici K."/>
            <person name="Godart F."/>
            <person name="Aiese Cigliano R."/>
            <person name="Sanseverino W."/>
            <person name="Barakat M."/>
            <person name="Ortet P."/>
            <person name="Marechal E."/>
            <person name="Cagnac O."/>
            <person name="Amato A."/>
        </authorList>
    </citation>
    <scope>NUCLEOTIDE SEQUENCE [LARGE SCALE GENOMIC DNA]</scope>
</reference>
<feature type="repeat" description="WD" evidence="3">
    <location>
        <begin position="186"/>
        <end position="227"/>
    </location>
</feature>
<dbReference type="SUPFAM" id="SSF82171">
    <property type="entry name" value="DPP6 N-terminal domain-like"/>
    <property type="match status" value="1"/>
</dbReference>
<dbReference type="PROSITE" id="PS00678">
    <property type="entry name" value="WD_REPEATS_1"/>
    <property type="match status" value="2"/>
</dbReference>
<dbReference type="EMBL" id="BEYU01000040">
    <property type="protein sequence ID" value="GBG28265.1"/>
    <property type="molecule type" value="Genomic_DNA"/>
</dbReference>
<feature type="repeat" description="WD" evidence="3">
    <location>
        <begin position="530"/>
        <end position="568"/>
    </location>
</feature>
<evidence type="ECO:0000256" key="1">
    <source>
        <dbReference type="ARBA" id="ARBA00022574"/>
    </source>
</evidence>
<dbReference type="Pfam" id="PF00400">
    <property type="entry name" value="WD40"/>
    <property type="match status" value="5"/>
</dbReference>
<feature type="repeat" description="WD" evidence="3">
    <location>
        <begin position="57"/>
        <end position="98"/>
    </location>
</feature>
<evidence type="ECO:0000256" key="2">
    <source>
        <dbReference type="ARBA" id="ARBA00022737"/>
    </source>
</evidence>
<dbReference type="GO" id="GO:0030042">
    <property type="term" value="P:actin filament depolymerization"/>
    <property type="evidence" value="ECO:0007669"/>
    <property type="project" value="TreeGrafter"/>
</dbReference>
<proteinExistence type="predicted"/>
<dbReference type="PANTHER" id="PTHR19856:SF0">
    <property type="entry name" value="WD REPEAT-CONTAINING PROTEIN 1"/>
    <property type="match status" value="1"/>
</dbReference>
<dbReference type="SUPFAM" id="SSF50978">
    <property type="entry name" value="WD40 repeat-like"/>
    <property type="match status" value="1"/>
</dbReference>